<dbReference type="Proteomes" id="UP000269431">
    <property type="component" value="Chromosome"/>
</dbReference>
<dbReference type="GO" id="GO:0016787">
    <property type="term" value="F:hydrolase activity"/>
    <property type="evidence" value="ECO:0007669"/>
    <property type="project" value="UniProtKB-KW"/>
</dbReference>
<dbReference type="AlphaFoldDB" id="A0A3G8EN75"/>
<dbReference type="FunFam" id="3.40.50.1820:FF:000089">
    <property type="entry name" value="Alpha/beta hydrolase"/>
    <property type="match status" value="1"/>
</dbReference>
<dbReference type="PANTHER" id="PTHR48081:SF8">
    <property type="entry name" value="ALPHA_BETA HYDROLASE FOLD-3 DOMAIN-CONTAINING PROTEIN-RELATED"/>
    <property type="match status" value="1"/>
</dbReference>
<gene>
    <name evidence="3" type="ORF">SULZ_01650</name>
</gene>
<dbReference type="EMBL" id="CP033241">
    <property type="protein sequence ID" value="AZF82944.1"/>
    <property type="molecule type" value="Genomic_DNA"/>
</dbReference>
<dbReference type="PANTHER" id="PTHR48081">
    <property type="entry name" value="AB HYDROLASE SUPERFAMILY PROTEIN C4A8.06C"/>
    <property type="match status" value="1"/>
</dbReference>
<dbReference type="GeneID" id="44128245"/>
<dbReference type="SUPFAM" id="SSF53474">
    <property type="entry name" value="alpha/beta-Hydrolases"/>
    <property type="match status" value="1"/>
</dbReference>
<accession>A0A3G8EN75</accession>
<dbReference type="Gene3D" id="3.40.50.1820">
    <property type="entry name" value="alpha/beta hydrolase"/>
    <property type="match status" value="1"/>
</dbReference>
<proteinExistence type="predicted"/>
<protein>
    <submittedName>
        <fullName evidence="3">Alpha/beta hydrolase</fullName>
    </submittedName>
</protein>
<dbReference type="Pfam" id="PF07859">
    <property type="entry name" value="Abhydrolase_3"/>
    <property type="match status" value="1"/>
</dbReference>
<evidence type="ECO:0000313" key="3">
    <source>
        <dbReference type="EMBL" id="AZF82944.1"/>
    </source>
</evidence>
<evidence type="ECO:0000259" key="2">
    <source>
        <dbReference type="Pfam" id="PF07859"/>
    </source>
</evidence>
<organism evidence="3 4">
    <name type="scientific">Saccharolobus solfataricus</name>
    <name type="common">Sulfolobus solfataricus</name>
    <dbReference type="NCBI Taxonomy" id="2287"/>
    <lineage>
        <taxon>Archaea</taxon>
        <taxon>Thermoproteota</taxon>
        <taxon>Thermoprotei</taxon>
        <taxon>Sulfolobales</taxon>
        <taxon>Sulfolobaceae</taxon>
        <taxon>Saccharolobus</taxon>
    </lineage>
</organism>
<keyword evidence="1 3" id="KW-0378">Hydrolase</keyword>
<reference evidence="3 4" key="1">
    <citation type="journal article" date="2018" name="Proc. Natl. Acad. Sci. U.S.A.">
        <title>Nonmutational mechanism of inheritance in the Archaeon Sulfolobus solfataricus.</title>
        <authorList>
            <person name="Payne S."/>
            <person name="McCarthy S."/>
            <person name="Johnson T."/>
            <person name="North E."/>
            <person name="Blum P."/>
        </authorList>
    </citation>
    <scope>NUCLEOTIDE SEQUENCE [LARGE SCALE GENOMIC DNA]</scope>
    <source>
        <strain evidence="3 4">SUL120</strain>
    </source>
</reference>
<evidence type="ECO:0000313" key="4">
    <source>
        <dbReference type="Proteomes" id="UP000269431"/>
    </source>
</evidence>
<dbReference type="InterPro" id="IPR029058">
    <property type="entry name" value="AB_hydrolase_fold"/>
</dbReference>
<sequence length="311" mass="35523">MPLDPQVKELLTKINLLLPTTPLTPQEFRKVRNELFIKMFNNEKVGLYNIRDMTIPVRNGDIKVRVYFPNQRENLPAVVYYHGGGFVYGNLDTHDSVCRLISKLSNTIIVSVDYRLAPEHKFPTQVYDAYDVVKWLANNGGKLSIDTSKIAVAGDSAGGNLSTVVSILDRDNGENVVKYQIMIYPIVNMLDSSPSMYNYGDGYFLTYERILWYNKQYVKEDSDYYNPLASPILAESHNLPPALIITAEYDPLRDQGEMYAHKLKVSGVKTISLRYNGMIHGFVSFYEYLDTGKEAIHHIASSIRKMFNVFY</sequence>
<dbReference type="InterPro" id="IPR013094">
    <property type="entry name" value="AB_hydrolase_3"/>
</dbReference>
<name>A0A3G8EN75_SACSO</name>
<feature type="domain" description="Alpha/beta hydrolase fold-3" evidence="2">
    <location>
        <begin position="78"/>
        <end position="283"/>
    </location>
</feature>
<evidence type="ECO:0000256" key="1">
    <source>
        <dbReference type="ARBA" id="ARBA00022801"/>
    </source>
</evidence>
<dbReference type="InterPro" id="IPR050300">
    <property type="entry name" value="GDXG_lipolytic_enzyme"/>
</dbReference>
<dbReference type="RefSeq" id="WP_164497302.1">
    <property type="nucleotide sequence ID" value="NZ_CP033241.1"/>
</dbReference>